<evidence type="ECO:0000256" key="1">
    <source>
        <dbReference type="PROSITE-ProRule" id="PRU00047"/>
    </source>
</evidence>
<accession>Q2A9A5</accession>
<feature type="compositionally biased region" description="Basic residues" evidence="2">
    <location>
        <begin position="209"/>
        <end position="227"/>
    </location>
</feature>
<evidence type="ECO:0000259" key="3">
    <source>
        <dbReference type="PROSITE" id="PS50158"/>
    </source>
</evidence>
<protein>
    <submittedName>
        <fullName evidence="4">Zinc knuckle containing protein</fullName>
    </submittedName>
</protein>
<dbReference type="Gene3D" id="4.10.60.10">
    <property type="entry name" value="Zinc finger, CCHC-type"/>
    <property type="match status" value="1"/>
</dbReference>
<proteinExistence type="predicted"/>
<name>Q2A9A5_BRAOL</name>
<dbReference type="InterPro" id="IPR036875">
    <property type="entry name" value="Znf_CCHC_sf"/>
</dbReference>
<sequence>MANIEKLQFPALKVTGENYVRWVTNVKPYLVIKKISEAIKVGNKSPPEHIAEAIIFLKKHLDENLTHDYGDVEDPSVLWQALKDRFDNQKEINLPHALEEWKTLRFQDFQRVRDYNSTILRIVAQLKYCGNPVTEAEMLDKTYNTFHKEHNVLSRIYRKCGYTKFSELMVTLMLAEKNDELLIKNHNSRPTGAKAFPEVNATAVEYSGRRNHTNRGRGRRFNNKRGKPYYPKSIRSNKWVRSEQPHKGKETEEDTTKKSETVCYRCGCKGHWSRTCRTPPHLCKLYQESIKGKAKEVNLTENVEGTSYLESSDFANELD</sequence>
<dbReference type="EMBL" id="AC183498">
    <property type="protein sequence ID" value="ABD65140.1"/>
    <property type="molecule type" value="Genomic_DNA"/>
</dbReference>
<feature type="compositionally biased region" description="Basic and acidic residues" evidence="2">
    <location>
        <begin position="240"/>
        <end position="255"/>
    </location>
</feature>
<dbReference type="PANTHER" id="PTHR33325">
    <property type="entry name" value="ZINC FINGER, CCHC-TYPE-RELATED"/>
    <property type="match status" value="1"/>
</dbReference>
<dbReference type="PROSITE" id="PS50158">
    <property type="entry name" value="ZF_CCHC"/>
    <property type="match status" value="1"/>
</dbReference>
<dbReference type="InterPro" id="IPR001878">
    <property type="entry name" value="Znf_CCHC"/>
</dbReference>
<organism evidence="4">
    <name type="scientific">Brassica oleracea</name>
    <name type="common">Wild cabbage</name>
    <dbReference type="NCBI Taxonomy" id="3712"/>
    <lineage>
        <taxon>Eukaryota</taxon>
        <taxon>Viridiplantae</taxon>
        <taxon>Streptophyta</taxon>
        <taxon>Embryophyta</taxon>
        <taxon>Tracheophyta</taxon>
        <taxon>Spermatophyta</taxon>
        <taxon>Magnoliopsida</taxon>
        <taxon>eudicotyledons</taxon>
        <taxon>Gunneridae</taxon>
        <taxon>Pentapetalae</taxon>
        <taxon>rosids</taxon>
        <taxon>malvids</taxon>
        <taxon>Brassicales</taxon>
        <taxon>Brassicaceae</taxon>
        <taxon>Brassiceae</taxon>
        <taxon>Brassica</taxon>
    </lineage>
</organism>
<feature type="domain" description="CCHC-type" evidence="3">
    <location>
        <begin position="263"/>
        <end position="277"/>
    </location>
</feature>
<dbReference type="GO" id="GO:0003676">
    <property type="term" value="F:nucleic acid binding"/>
    <property type="evidence" value="ECO:0007669"/>
    <property type="project" value="InterPro"/>
</dbReference>
<dbReference type="PANTHER" id="PTHR33325:SF12">
    <property type="entry name" value="ZINC FINGER, CCHC-TYPE-RELATED"/>
    <property type="match status" value="1"/>
</dbReference>
<dbReference type="AlphaFoldDB" id="Q2A9A5"/>
<feature type="region of interest" description="Disordered" evidence="2">
    <location>
        <begin position="207"/>
        <end position="255"/>
    </location>
</feature>
<keyword evidence="1" id="KW-0479">Metal-binding</keyword>
<dbReference type="GO" id="GO:0008270">
    <property type="term" value="F:zinc ion binding"/>
    <property type="evidence" value="ECO:0007669"/>
    <property type="project" value="UniProtKB-KW"/>
</dbReference>
<evidence type="ECO:0000256" key="2">
    <source>
        <dbReference type="SAM" id="MobiDB-lite"/>
    </source>
</evidence>
<dbReference type="SUPFAM" id="SSF57756">
    <property type="entry name" value="Retrovirus zinc finger-like domains"/>
    <property type="match status" value="1"/>
</dbReference>
<keyword evidence="1" id="KW-0863">Zinc-finger</keyword>
<evidence type="ECO:0000313" key="4">
    <source>
        <dbReference type="EMBL" id="ABD65140.1"/>
    </source>
</evidence>
<gene>
    <name evidence="4" type="ORF">40.t00015</name>
</gene>
<reference evidence="4" key="1">
    <citation type="submission" date="2006-03" db="EMBL/GenBank/DDBJ databases">
        <title>Comparative genomics of Brassica oleracea and Arabidopsis thaliana reveals gene loss, fragmentation and dispersal following polyploidy.</title>
        <authorList>
            <person name="Town C.D."/>
            <person name="Cheung F."/>
            <person name="Maiti R."/>
            <person name="Crabtree J."/>
            <person name="Haas B.J."/>
            <person name="Wortman J.R."/>
            <person name="Hine E.E."/>
            <person name="Althoff R."/>
            <person name="Arbogast T."/>
            <person name="Tallon L.J."/>
            <person name="Teresa U.T."/>
            <person name="Trick M."/>
            <person name="Bancroft I."/>
        </authorList>
    </citation>
    <scope>NUCLEOTIDE SEQUENCE</scope>
</reference>
<keyword evidence="1" id="KW-0862">Zinc</keyword>